<dbReference type="PANTHER" id="PTHR30572">
    <property type="entry name" value="MEMBRANE COMPONENT OF TRANSPORTER-RELATED"/>
    <property type="match status" value="1"/>
</dbReference>
<keyword evidence="11" id="KW-1185">Reference proteome</keyword>
<dbReference type="Proteomes" id="UP000037175">
    <property type="component" value="Unassembled WGS sequence"/>
</dbReference>
<evidence type="ECO:0000256" key="5">
    <source>
        <dbReference type="ARBA" id="ARBA00023136"/>
    </source>
</evidence>
<proteinExistence type="inferred from homology"/>
<dbReference type="AlphaFoldDB" id="A0A0L6W561"/>
<evidence type="ECO:0000256" key="7">
    <source>
        <dbReference type="SAM" id="Phobius"/>
    </source>
</evidence>
<dbReference type="InterPro" id="IPR025857">
    <property type="entry name" value="MacB_PCD"/>
</dbReference>
<sequence length="387" mass="41443">MQLTDIALKNLQRRKSRMLFLVFGMVFGIATIVTLFTLTGAMEKSINKKIEETGLKLAITPQTDTVSFSVGGIPVVTGVSYNVKELPPDLLDKINSINDAAKIKVVAPKVMGVTQINGIKVLAVGVDFPSEWKIKSWWEISAGGRPDKPGEVLVGAKAAEKLGLVVGKTVELNEQTFTVSGILAETGEEEDGIIFLSIEDARKVLGKQNSYSFVEITTVKDEQVAASISAAIAKKVPGARVSIVKEAAEARQELVGKFSKFSLVVSLVMVIIAALIITTTMMASVNERTREIGIFRAIGFRQAHISRIILTEAGIVCGISGIIGYLAGMGVAILIAPLFNTFELEIYWNLFFGAAVVVGAIALGLIAGLYPASKASKLDPTEALRFI</sequence>
<dbReference type="RefSeq" id="WP_052216876.1">
    <property type="nucleotide sequence ID" value="NZ_LGTE01000003.1"/>
</dbReference>
<gene>
    <name evidence="10" type="ORF">Tfer_0680</name>
</gene>
<keyword evidence="5 7" id="KW-0472">Membrane</keyword>
<keyword evidence="2" id="KW-1003">Cell membrane</keyword>
<keyword evidence="3 7" id="KW-0812">Transmembrane</keyword>
<dbReference type="Pfam" id="PF02687">
    <property type="entry name" value="FtsX"/>
    <property type="match status" value="1"/>
</dbReference>
<evidence type="ECO:0000259" key="9">
    <source>
        <dbReference type="Pfam" id="PF12704"/>
    </source>
</evidence>
<keyword evidence="4 7" id="KW-1133">Transmembrane helix</keyword>
<evidence type="ECO:0000259" key="8">
    <source>
        <dbReference type="Pfam" id="PF02687"/>
    </source>
</evidence>
<comment type="similarity">
    <text evidence="6">Belongs to the ABC-4 integral membrane protein family.</text>
</comment>
<comment type="subcellular location">
    <subcellularLocation>
        <location evidence="1">Cell membrane</location>
        <topology evidence="1">Multi-pass membrane protein</topology>
    </subcellularLocation>
</comment>
<accession>A0A0L6W561</accession>
<feature type="domain" description="MacB-like periplasmic core" evidence="9">
    <location>
        <begin position="21"/>
        <end position="230"/>
    </location>
</feature>
<organism evidence="10 11">
    <name type="scientific">Thermincola ferriacetica</name>
    <dbReference type="NCBI Taxonomy" id="281456"/>
    <lineage>
        <taxon>Bacteria</taxon>
        <taxon>Bacillati</taxon>
        <taxon>Bacillota</taxon>
        <taxon>Clostridia</taxon>
        <taxon>Eubacteriales</taxon>
        <taxon>Thermincolaceae</taxon>
        <taxon>Thermincola</taxon>
    </lineage>
</organism>
<feature type="domain" description="ABC3 transporter permease C-terminal" evidence="8">
    <location>
        <begin position="264"/>
        <end position="380"/>
    </location>
</feature>
<feature type="transmembrane region" description="Helical" evidence="7">
    <location>
        <begin position="307"/>
        <end position="340"/>
    </location>
</feature>
<evidence type="ECO:0000256" key="3">
    <source>
        <dbReference type="ARBA" id="ARBA00022692"/>
    </source>
</evidence>
<evidence type="ECO:0000256" key="2">
    <source>
        <dbReference type="ARBA" id="ARBA00022475"/>
    </source>
</evidence>
<dbReference type="GO" id="GO:0005886">
    <property type="term" value="C:plasma membrane"/>
    <property type="evidence" value="ECO:0007669"/>
    <property type="project" value="UniProtKB-SubCell"/>
</dbReference>
<feature type="transmembrane region" description="Helical" evidence="7">
    <location>
        <begin position="346"/>
        <end position="370"/>
    </location>
</feature>
<dbReference type="GO" id="GO:0022857">
    <property type="term" value="F:transmembrane transporter activity"/>
    <property type="evidence" value="ECO:0007669"/>
    <property type="project" value="TreeGrafter"/>
</dbReference>
<name>A0A0L6W561_9FIRM</name>
<evidence type="ECO:0000256" key="6">
    <source>
        <dbReference type="ARBA" id="ARBA00038076"/>
    </source>
</evidence>
<evidence type="ECO:0000256" key="1">
    <source>
        <dbReference type="ARBA" id="ARBA00004651"/>
    </source>
</evidence>
<evidence type="ECO:0000256" key="4">
    <source>
        <dbReference type="ARBA" id="ARBA00022989"/>
    </source>
</evidence>
<feature type="transmembrane region" description="Helical" evidence="7">
    <location>
        <begin position="261"/>
        <end position="286"/>
    </location>
</feature>
<dbReference type="InterPro" id="IPR003838">
    <property type="entry name" value="ABC3_permease_C"/>
</dbReference>
<comment type="caution">
    <text evidence="10">The sequence shown here is derived from an EMBL/GenBank/DDBJ whole genome shotgun (WGS) entry which is preliminary data.</text>
</comment>
<dbReference type="EMBL" id="LGTE01000003">
    <property type="protein sequence ID" value="KNZ70498.1"/>
    <property type="molecule type" value="Genomic_DNA"/>
</dbReference>
<evidence type="ECO:0008006" key="12">
    <source>
        <dbReference type="Google" id="ProtNLM"/>
    </source>
</evidence>
<dbReference type="Pfam" id="PF12704">
    <property type="entry name" value="MacB_PCD"/>
    <property type="match status" value="1"/>
</dbReference>
<reference evidence="11" key="1">
    <citation type="submission" date="2015-07" db="EMBL/GenBank/DDBJ databases">
        <title>Complete Genome of Thermincola ferriacetica strain Z-0001T.</title>
        <authorList>
            <person name="Lusk B."/>
            <person name="Badalamenti J.P."/>
            <person name="Parameswaran P."/>
            <person name="Bond D.R."/>
            <person name="Torres C.I."/>
        </authorList>
    </citation>
    <scope>NUCLEOTIDE SEQUENCE [LARGE SCALE GENOMIC DNA]</scope>
    <source>
        <strain evidence="11">Z-0001</strain>
    </source>
</reference>
<evidence type="ECO:0000313" key="11">
    <source>
        <dbReference type="Proteomes" id="UP000037175"/>
    </source>
</evidence>
<protein>
    <recommendedName>
        <fullName evidence="12">ABC transporter permease</fullName>
    </recommendedName>
</protein>
<dbReference type="PANTHER" id="PTHR30572:SF4">
    <property type="entry name" value="ABC TRANSPORTER PERMEASE YTRF"/>
    <property type="match status" value="1"/>
</dbReference>
<evidence type="ECO:0000313" key="10">
    <source>
        <dbReference type="EMBL" id="KNZ70498.1"/>
    </source>
</evidence>
<feature type="transmembrane region" description="Helical" evidence="7">
    <location>
        <begin position="20"/>
        <end position="42"/>
    </location>
</feature>
<dbReference type="InterPro" id="IPR050250">
    <property type="entry name" value="Macrolide_Exporter_MacB"/>
</dbReference>